<dbReference type="InterPro" id="IPR002496">
    <property type="entry name" value="PRib_AMP_CycHydrolase_dom"/>
</dbReference>
<keyword evidence="8 15" id="KW-0963">Cytoplasm</keyword>
<dbReference type="FunFam" id="3.10.20.810:FF:000001">
    <property type="entry name" value="Histidine biosynthesis bifunctional protein HisIE"/>
    <property type="match status" value="1"/>
</dbReference>
<dbReference type="HAMAP" id="MF_01021">
    <property type="entry name" value="HisI"/>
    <property type="match status" value="1"/>
</dbReference>
<evidence type="ECO:0000256" key="5">
    <source>
        <dbReference type="ARBA" id="ARBA00005204"/>
    </source>
</evidence>
<dbReference type="PANTHER" id="PTHR42945:SF1">
    <property type="entry name" value="HISTIDINE BIOSYNTHESIS BIFUNCTIONAL PROTEIN HIS7"/>
    <property type="match status" value="1"/>
</dbReference>
<evidence type="ECO:0000256" key="13">
    <source>
        <dbReference type="ARBA" id="ARBA00023102"/>
    </source>
</evidence>
<comment type="subcellular location">
    <subcellularLocation>
        <location evidence="3 15">Cytoplasm</location>
    </subcellularLocation>
</comment>
<dbReference type="GO" id="GO:0000105">
    <property type="term" value="P:L-histidine biosynthetic process"/>
    <property type="evidence" value="ECO:0007669"/>
    <property type="project" value="UniProtKB-UniRule"/>
</dbReference>
<dbReference type="GO" id="GO:0005737">
    <property type="term" value="C:cytoplasm"/>
    <property type="evidence" value="ECO:0007669"/>
    <property type="project" value="UniProtKB-SubCell"/>
</dbReference>
<evidence type="ECO:0000259" key="16">
    <source>
        <dbReference type="Pfam" id="PF01502"/>
    </source>
</evidence>
<dbReference type="SUPFAM" id="SSF101386">
    <property type="entry name" value="all-alpha NTP pyrophosphatases"/>
    <property type="match status" value="1"/>
</dbReference>
<comment type="similarity">
    <text evidence="7 15">In the N-terminal section; belongs to the PRA-CH family.</text>
</comment>
<feature type="region of interest" description="Phosphoribosyl-AMP cyclohydrolase" evidence="15">
    <location>
        <begin position="1"/>
        <end position="118"/>
    </location>
</feature>
<keyword evidence="9 15" id="KW-0028">Amino-acid biosynthesis</keyword>
<dbReference type="InterPro" id="IPR026660">
    <property type="entry name" value="PRA-CH"/>
</dbReference>
<dbReference type="NCBIfam" id="TIGR03188">
    <property type="entry name" value="histidine_hisI"/>
    <property type="match status" value="1"/>
</dbReference>
<evidence type="ECO:0000256" key="7">
    <source>
        <dbReference type="ARBA" id="ARBA00008299"/>
    </source>
</evidence>
<dbReference type="PANTHER" id="PTHR42945">
    <property type="entry name" value="HISTIDINE BIOSYNTHESIS BIFUNCTIONAL PROTEIN"/>
    <property type="match status" value="1"/>
</dbReference>
<comment type="catalytic activity">
    <reaction evidence="1 15">
        <text>1-(5-phospho-beta-D-ribosyl)-5'-AMP + H2O = 1-(5-phospho-beta-D-ribosyl)-5-[(5-phospho-beta-D-ribosylamino)methylideneamino]imidazole-4-carboxamide</text>
        <dbReference type="Rhea" id="RHEA:20049"/>
        <dbReference type="ChEBI" id="CHEBI:15377"/>
        <dbReference type="ChEBI" id="CHEBI:58435"/>
        <dbReference type="ChEBI" id="CHEBI:59457"/>
        <dbReference type="EC" id="3.5.4.19"/>
    </reaction>
</comment>
<keyword evidence="10 15" id="KW-0547">Nucleotide-binding</keyword>
<organism evidence="17">
    <name type="scientific">uncultured Rubrobacteraceae bacterium</name>
    <dbReference type="NCBI Taxonomy" id="349277"/>
    <lineage>
        <taxon>Bacteria</taxon>
        <taxon>Bacillati</taxon>
        <taxon>Actinomycetota</taxon>
        <taxon>Rubrobacteria</taxon>
        <taxon>Rubrobacterales</taxon>
        <taxon>Rubrobacteraceae</taxon>
        <taxon>environmental samples</taxon>
    </lineage>
</organism>
<dbReference type="Gene3D" id="3.10.20.810">
    <property type="entry name" value="Phosphoribosyl-AMP cyclohydrolase"/>
    <property type="match status" value="1"/>
</dbReference>
<dbReference type="Gene3D" id="1.10.287.1080">
    <property type="entry name" value="MazG-like"/>
    <property type="match status" value="1"/>
</dbReference>
<dbReference type="SUPFAM" id="SSF141734">
    <property type="entry name" value="HisI-like"/>
    <property type="match status" value="1"/>
</dbReference>
<dbReference type="NCBIfam" id="NF000768">
    <property type="entry name" value="PRK00051.1"/>
    <property type="match status" value="1"/>
</dbReference>
<evidence type="ECO:0000313" key="17">
    <source>
        <dbReference type="EMBL" id="CAA9452545.1"/>
    </source>
</evidence>
<comment type="similarity">
    <text evidence="6 15">In the C-terminal section; belongs to the PRA-PH family.</text>
</comment>
<dbReference type="GO" id="GO:0004635">
    <property type="term" value="F:phosphoribosyl-AMP cyclohydrolase activity"/>
    <property type="evidence" value="ECO:0007669"/>
    <property type="project" value="UniProtKB-UniRule"/>
</dbReference>
<dbReference type="HAMAP" id="MF_01019">
    <property type="entry name" value="HisIE"/>
    <property type="match status" value="1"/>
</dbReference>
<keyword evidence="13 15" id="KW-0368">Histidine biosynthesis</keyword>
<comment type="pathway">
    <text evidence="5 15">Amino-acid biosynthesis; L-histidine biosynthesis; L-histidine from 5-phospho-alpha-D-ribose 1-diphosphate: step 2/9.</text>
</comment>
<feature type="region of interest" description="Phosphoribosyl-ATP pyrophosphohydrolase" evidence="15">
    <location>
        <begin position="119"/>
        <end position="205"/>
    </location>
</feature>
<evidence type="ECO:0000256" key="9">
    <source>
        <dbReference type="ARBA" id="ARBA00022605"/>
    </source>
</evidence>
<evidence type="ECO:0000256" key="11">
    <source>
        <dbReference type="ARBA" id="ARBA00022801"/>
    </source>
</evidence>
<sequence>MSAPEGIRYDASGLVPVVAQDAETGEVLMLAYASREAVEKTLSTGEAHYYSRSREEIWRKGATSGNTQKVADVRLDCDGDALLYRVEPAGPACHTGERSCFFTPLAGSDKETPNLARTLTRLARIISGRHREMPEGSYTAKLLERGTGYTAQKVGEEAVEVVVAALEGERLAEETADLLYHLLVLLEERGVGAEEVARVLDERHR</sequence>
<dbReference type="InterPro" id="IPR008179">
    <property type="entry name" value="HisE"/>
</dbReference>
<dbReference type="InterPro" id="IPR021130">
    <property type="entry name" value="PRib-ATP_PPHydrolase-like"/>
</dbReference>
<proteinExistence type="inferred from homology"/>
<dbReference type="Pfam" id="PF01502">
    <property type="entry name" value="PRA-CH"/>
    <property type="match status" value="1"/>
</dbReference>
<keyword evidence="11 15" id="KW-0378">Hydrolase</keyword>
<evidence type="ECO:0000256" key="12">
    <source>
        <dbReference type="ARBA" id="ARBA00022840"/>
    </source>
</evidence>
<name>A0A6J4QR56_9ACTN</name>
<evidence type="ECO:0000256" key="14">
    <source>
        <dbReference type="ARBA" id="ARBA00023268"/>
    </source>
</evidence>
<reference evidence="17" key="1">
    <citation type="submission" date="2020-02" db="EMBL/GenBank/DDBJ databases">
        <authorList>
            <person name="Meier V. D."/>
        </authorList>
    </citation>
    <scope>NUCLEOTIDE SEQUENCE</scope>
    <source>
        <strain evidence="17">AVDCRST_MAG78</strain>
    </source>
</reference>
<dbReference type="InterPro" id="IPR023019">
    <property type="entry name" value="His_synth_HisIE"/>
</dbReference>
<dbReference type="AlphaFoldDB" id="A0A6J4QR56"/>
<evidence type="ECO:0000256" key="2">
    <source>
        <dbReference type="ARBA" id="ARBA00001460"/>
    </source>
</evidence>
<dbReference type="EC" id="3.5.4.19" evidence="15"/>
<dbReference type="CDD" id="cd11534">
    <property type="entry name" value="NTP-PPase_HisIE_like"/>
    <property type="match status" value="1"/>
</dbReference>
<evidence type="ECO:0000256" key="4">
    <source>
        <dbReference type="ARBA" id="ARBA00005169"/>
    </source>
</evidence>
<dbReference type="EC" id="3.6.1.31" evidence="15"/>
<accession>A0A6J4QR56</accession>
<comment type="pathway">
    <text evidence="4 15">Amino-acid biosynthesis; L-histidine biosynthesis; L-histidine from 5-phospho-alpha-D-ribose 1-diphosphate: step 3/9.</text>
</comment>
<dbReference type="EMBL" id="CADCVB010000235">
    <property type="protein sequence ID" value="CAA9452545.1"/>
    <property type="molecule type" value="Genomic_DNA"/>
</dbReference>
<evidence type="ECO:0000256" key="6">
    <source>
        <dbReference type="ARBA" id="ARBA00007731"/>
    </source>
</evidence>
<dbReference type="UniPathway" id="UPA00031">
    <property type="reaction ID" value="UER00007"/>
</dbReference>
<keyword evidence="14 15" id="KW-0511">Multifunctional enzyme</keyword>
<feature type="domain" description="Phosphoribosyl-AMP cyclohydrolase" evidence="16">
    <location>
        <begin position="29"/>
        <end position="102"/>
    </location>
</feature>
<dbReference type="Pfam" id="PF01503">
    <property type="entry name" value="PRA-PH"/>
    <property type="match status" value="1"/>
</dbReference>
<evidence type="ECO:0000256" key="15">
    <source>
        <dbReference type="HAMAP-Rule" id="MF_01019"/>
    </source>
</evidence>
<evidence type="ECO:0000256" key="10">
    <source>
        <dbReference type="ARBA" id="ARBA00022741"/>
    </source>
</evidence>
<protein>
    <recommendedName>
        <fullName evidence="15">Histidine biosynthesis bifunctional protein HisIE</fullName>
    </recommendedName>
    <domain>
        <recommendedName>
            <fullName evidence="15">Phosphoribosyl-AMP cyclohydrolase</fullName>
            <shortName evidence="15">PRA-CH</shortName>
            <ecNumber evidence="15">3.5.4.19</ecNumber>
        </recommendedName>
    </domain>
    <domain>
        <recommendedName>
            <fullName evidence="15">Phosphoribosyl-ATP pyrophosphatase</fullName>
            <shortName evidence="15">PRA-PH</shortName>
            <ecNumber evidence="15">3.6.1.31</ecNumber>
        </recommendedName>
    </domain>
</protein>
<dbReference type="GO" id="GO:0004636">
    <property type="term" value="F:phosphoribosyl-ATP diphosphatase activity"/>
    <property type="evidence" value="ECO:0007669"/>
    <property type="project" value="UniProtKB-UniRule"/>
</dbReference>
<evidence type="ECO:0000256" key="3">
    <source>
        <dbReference type="ARBA" id="ARBA00004496"/>
    </source>
</evidence>
<dbReference type="NCBIfam" id="NF002747">
    <property type="entry name" value="PRK02759.1"/>
    <property type="match status" value="1"/>
</dbReference>
<evidence type="ECO:0000256" key="1">
    <source>
        <dbReference type="ARBA" id="ARBA00000024"/>
    </source>
</evidence>
<keyword evidence="12 15" id="KW-0067">ATP-binding</keyword>
<dbReference type="GO" id="GO:0005524">
    <property type="term" value="F:ATP binding"/>
    <property type="evidence" value="ECO:0007669"/>
    <property type="project" value="UniProtKB-KW"/>
</dbReference>
<gene>
    <name evidence="15" type="primary">hisI</name>
    <name evidence="15" type="synonym">hisIE</name>
    <name evidence="17" type="ORF">AVDCRST_MAG78-3583</name>
</gene>
<dbReference type="HAMAP" id="MF_01020">
    <property type="entry name" value="HisE"/>
    <property type="match status" value="1"/>
</dbReference>
<dbReference type="InterPro" id="IPR038019">
    <property type="entry name" value="PRib_AMP_CycHydrolase_sf"/>
</dbReference>
<evidence type="ECO:0000256" key="8">
    <source>
        <dbReference type="ARBA" id="ARBA00022490"/>
    </source>
</evidence>
<comment type="catalytic activity">
    <reaction evidence="2 15">
        <text>1-(5-phospho-beta-D-ribosyl)-ATP + H2O = 1-(5-phospho-beta-D-ribosyl)-5'-AMP + diphosphate + H(+)</text>
        <dbReference type="Rhea" id="RHEA:22828"/>
        <dbReference type="ChEBI" id="CHEBI:15377"/>
        <dbReference type="ChEBI" id="CHEBI:15378"/>
        <dbReference type="ChEBI" id="CHEBI:33019"/>
        <dbReference type="ChEBI" id="CHEBI:59457"/>
        <dbReference type="ChEBI" id="CHEBI:73183"/>
        <dbReference type="EC" id="3.6.1.31"/>
    </reaction>
</comment>